<sequence>MKLFIYNYVLLIVAPNCYCIRLSFVNNPKSFNGSVNNLSLSRFQNEPSYEKISLKAVSRTGVCVPEDVGLFGRTMISYECLYSKDGRIQTGDEWEAEMTAETKANFPGKDKKIKKVKRIDPSLHLPDEGFQSVWAPGLKRDQFRVFLNYTKEQKYPDSYMEAVDVIPNSTELNTYYETCESEPVEPQHKYSYHSTYNDLFNRMPKPDYGYADVTDYNILRPPLILINFPKNTVVNQWERVTFRSKRDPSKNKKLLRIQRAYRPFSHVDLRNISCVYADGTLQILFKLTHITPPPEFQNNYKLTISEGEIKPPKVLPLETVHGWMYNWHMFPNTYDLSLDISKTEVPEFTDDMKPNFVNDMTPRQVRKFMREVDEMKKKDK</sequence>
<dbReference type="Proteomes" id="UP000244803">
    <property type="component" value="Chromosome 1"/>
</dbReference>
<feature type="chain" id="PRO_5037285155" evidence="1">
    <location>
        <begin position="20"/>
        <end position="380"/>
    </location>
</feature>
<organism evidence="2 3">
    <name type="scientific">Theileria orientalis</name>
    <dbReference type="NCBI Taxonomy" id="68886"/>
    <lineage>
        <taxon>Eukaryota</taxon>
        <taxon>Sar</taxon>
        <taxon>Alveolata</taxon>
        <taxon>Apicomplexa</taxon>
        <taxon>Aconoidasida</taxon>
        <taxon>Piroplasmida</taxon>
        <taxon>Theileriidae</taxon>
        <taxon>Theileria</taxon>
    </lineage>
</organism>
<evidence type="ECO:0000313" key="2">
    <source>
        <dbReference type="EMBL" id="UKJ88372.2"/>
    </source>
</evidence>
<dbReference type="OrthoDB" id="360041at2759"/>
<name>A0A976M4N8_THEOR</name>
<dbReference type="AlphaFoldDB" id="A0A976M4N8"/>
<reference evidence="2" key="1">
    <citation type="submission" date="2022-07" db="EMBL/GenBank/DDBJ databases">
        <title>Evaluation of T. orientalis genome assembly methods using nanopore sequencing and analysis of variation between genomes.</title>
        <authorList>
            <person name="Yam J."/>
            <person name="Micallef M.L."/>
            <person name="Liu M."/>
            <person name="Djordjevic S.P."/>
            <person name="Bogema D.R."/>
            <person name="Jenkins C."/>
        </authorList>
    </citation>
    <scope>NUCLEOTIDE SEQUENCE</scope>
    <source>
        <strain evidence="2">Fish Creek</strain>
    </source>
</reference>
<accession>A0A976M4N8</accession>
<dbReference type="EMBL" id="CP056065">
    <property type="protein sequence ID" value="UKJ88372.2"/>
    <property type="molecule type" value="Genomic_DNA"/>
</dbReference>
<protein>
    <submittedName>
        <fullName evidence="2">Uncharacterized protein</fullName>
    </submittedName>
</protein>
<keyword evidence="1" id="KW-0732">Signal</keyword>
<proteinExistence type="predicted"/>
<feature type="signal peptide" evidence="1">
    <location>
        <begin position="1"/>
        <end position="19"/>
    </location>
</feature>
<evidence type="ECO:0000313" key="3">
    <source>
        <dbReference type="Proteomes" id="UP000244803"/>
    </source>
</evidence>
<evidence type="ECO:0000256" key="1">
    <source>
        <dbReference type="SAM" id="SignalP"/>
    </source>
</evidence>
<gene>
    <name evidence="2" type="ORF">MACJ_000816</name>
</gene>